<dbReference type="EMBL" id="OU898278">
    <property type="protein sequence ID" value="CAH1276055.1"/>
    <property type="molecule type" value="Genomic_DNA"/>
</dbReference>
<feature type="domain" description="VWFA" evidence="2">
    <location>
        <begin position="301"/>
        <end position="512"/>
    </location>
</feature>
<feature type="domain" description="VIT" evidence="3">
    <location>
        <begin position="34"/>
        <end position="163"/>
    </location>
</feature>
<dbReference type="InterPro" id="IPR050934">
    <property type="entry name" value="ITIH"/>
</dbReference>
<proteinExistence type="predicted"/>
<evidence type="ECO:0000256" key="1">
    <source>
        <dbReference type="SAM" id="SignalP"/>
    </source>
</evidence>
<dbReference type="Gene3D" id="3.40.50.410">
    <property type="entry name" value="von Willebrand factor, type A domain"/>
    <property type="match status" value="1"/>
</dbReference>
<dbReference type="PROSITE" id="PS50234">
    <property type="entry name" value="VWFA"/>
    <property type="match status" value="1"/>
</dbReference>
<feature type="chain" id="PRO_5040264675" description="Inter-alpha-trypsin inhibitor heavy chain H4-like" evidence="1">
    <location>
        <begin position="20"/>
        <end position="786"/>
    </location>
</feature>
<dbReference type="InterPro" id="IPR002035">
    <property type="entry name" value="VWF_A"/>
</dbReference>
<gene>
    <name evidence="4" type="ORF">DIABBA_LOCUS5325</name>
</gene>
<feature type="signal peptide" evidence="1">
    <location>
        <begin position="1"/>
        <end position="19"/>
    </location>
</feature>
<dbReference type="SUPFAM" id="SSF53300">
    <property type="entry name" value="vWA-like"/>
    <property type="match status" value="1"/>
</dbReference>
<dbReference type="InterPro" id="IPR013694">
    <property type="entry name" value="VIT"/>
</dbReference>
<dbReference type="AlphaFoldDB" id="A0A9P0DZC8"/>
<dbReference type="Pfam" id="PF00092">
    <property type="entry name" value="VWA"/>
    <property type="match status" value="1"/>
</dbReference>
<evidence type="ECO:0000259" key="3">
    <source>
        <dbReference type="PROSITE" id="PS51468"/>
    </source>
</evidence>
<dbReference type="GO" id="GO:0032991">
    <property type="term" value="C:protein-containing complex"/>
    <property type="evidence" value="ECO:0007669"/>
    <property type="project" value="UniProtKB-ARBA"/>
</dbReference>
<evidence type="ECO:0008006" key="6">
    <source>
        <dbReference type="Google" id="ProtNLM"/>
    </source>
</evidence>
<keyword evidence="5" id="KW-1185">Reference proteome</keyword>
<dbReference type="PANTHER" id="PTHR10338:SF108">
    <property type="entry name" value="INTER-ALPHA-TRYPSIN INHIBITOR HEAVY CHAIN H4-LIKE PROTEIN"/>
    <property type="match status" value="1"/>
</dbReference>
<dbReference type="Proteomes" id="UP001153709">
    <property type="component" value="Chromosome 3"/>
</dbReference>
<keyword evidence="1" id="KW-0732">Signal</keyword>
<name>A0A9P0DZC8_DIABA</name>
<accession>A0A9P0DZC8</accession>
<dbReference type="SMART" id="SM00609">
    <property type="entry name" value="VIT"/>
    <property type="match status" value="1"/>
</dbReference>
<dbReference type="SMART" id="SM00327">
    <property type="entry name" value="VWA"/>
    <property type="match status" value="1"/>
</dbReference>
<dbReference type="PANTHER" id="PTHR10338">
    <property type="entry name" value="INTER-ALPHA-TRYPSIN INHIBITOR HEAVY CHAIN FAMILY MEMBER"/>
    <property type="match status" value="1"/>
</dbReference>
<evidence type="ECO:0000259" key="2">
    <source>
        <dbReference type="PROSITE" id="PS50234"/>
    </source>
</evidence>
<dbReference type="InterPro" id="IPR036465">
    <property type="entry name" value="vWFA_dom_sf"/>
</dbReference>
<evidence type="ECO:0000313" key="5">
    <source>
        <dbReference type="Proteomes" id="UP001153709"/>
    </source>
</evidence>
<reference evidence="4" key="1">
    <citation type="submission" date="2022-01" db="EMBL/GenBank/DDBJ databases">
        <authorList>
            <person name="King R."/>
        </authorList>
    </citation>
    <scope>NUCLEOTIDE SEQUENCE</scope>
</reference>
<sequence length="786" mass="87188">MKTIIFECVIFLSVGFTICAPNLVLTTDATPPKTQNEQKEGTEKPPDLIIYDFGVKSNISNRYATTVITSKVKNPDANSKEAVFSVVLPENAYISEFVMEITGKKYKAYVKEKEEAKNIYNKAVQSGQSAGYVAVSARDSNRFTVSVNVEPETKAIFYLTYEELLQRKNNKYELVLNIHPGQIVKDLHVEVIVNETRPLKFVKTPSLRSGNEIGKNDETLDPASVVNIINSTSAVVTFKPDIEKQKNFIKTLGGKENEGLTGQFIVQYDVERDPSGGEVLLNDGYFVHFFAPENIKPLTEHIVFILDTSGSMYGQKLKQLKDAMASILSQLKDDDTFHIIEFNTFVYVWDINNKEKIKVNITDDDKPFEDVLKAVLPPAIQATKENIVKGKEVIEKLQDEGITNMLSSLITGLHLAKYTYKNETEKTHHQPIVIFLTDGDPTAGIINTDEITNITTDYNSGDIKVPLFSLSFGDEADKNFLRKLSLNNLGFSRHIYEAADASLQLQEFYKEISSPLLANVHFKYDSDVKAVSKKDFPIFFRGSELVTVGKYEGAFSGTVEGSGIDGSISVPTKVETPVSSLERLWAYLTVKQKLEERETVANKTQLTKEALDLALKYSFVTDVSSLVVVKPNDTSSVNTVDASKSVDTPGVSVVGLRFTFEDVDYDDGGYMGSLESFSTSIPQALTDDDDPNDIFTALPWLNGTLTANKTLTISGRSYKIDSIKGIPSVDCPVTPLNNNKTGDCVLLKECPGVLAFLPTFKDYEKYFCSLDNNKYAGVCCPKLVLS</sequence>
<dbReference type="Pfam" id="PF08487">
    <property type="entry name" value="VIT"/>
    <property type="match status" value="1"/>
</dbReference>
<evidence type="ECO:0000313" key="4">
    <source>
        <dbReference type="EMBL" id="CAH1276055.1"/>
    </source>
</evidence>
<organism evidence="4 5">
    <name type="scientific">Diabrotica balteata</name>
    <name type="common">Banded cucumber beetle</name>
    <dbReference type="NCBI Taxonomy" id="107213"/>
    <lineage>
        <taxon>Eukaryota</taxon>
        <taxon>Metazoa</taxon>
        <taxon>Ecdysozoa</taxon>
        <taxon>Arthropoda</taxon>
        <taxon>Hexapoda</taxon>
        <taxon>Insecta</taxon>
        <taxon>Pterygota</taxon>
        <taxon>Neoptera</taxon>
        <taxon>Endopterygota</taxon>
        <taxon>Coleoptera</taxon>
        <taxon>Polyphaga</taxon>
        <taxon>Cucujiformia</taxon>
        <taxon>Chrysomeloidea</taxon>
        <taxon>Chrysomelidae</taxon>
        <taxon>Galerucinae</taxon>
        <taxon>Diabroticina</taxon>
        <taxon>Diabroticites</taxon>
        <taxon>Diabrotica</taxon>
    </lineage>
</organism>
<dbReference type="OrthoDB" id="299997at2759"/>
<protein>
    <recommendedName>
        <fullName evidence="6">Inter-alpha-trypsin inhibitor heavy chain H4-like</fullName>
    </recommendedName>
</protein>
<dbReference type="PROSITE" id="PS51468">
    <property type="entry name" value="VIT"/>
    <property type="match status" value="1"/>
</dbReference>